<accession>A0A4R8CLZ0</accession>
<dbReference type="Proteomes" id="UP000295146">
    <property type="component" value="Unassembled WGS sequence"/>
</dbReference>
<keyword evidence="1" id="KW-1133">Transmembrane helix</keyword>
<feature type="transmembrane region" description="Helical" evidence="1">
    <location>
        <begin position="58"/>
        <end position="80"/>
    </location>
</feature>
<keyword evidence="4" id="KW-1185">Reference proteome</keyword>
<sequence length="100" mass="11557">MNDERLVDRVDPPPTDDQLRAQALTELRKRRELASHVLAFVMVNTFVVIVWYASGAGFFWPVFPIFAWGIGIVFHAWDVLWPQPSETAVRATMDRIAHRH</sequence>
<dbReference type="AlphaFoldDB" id="A0A4R8CLZ0"/>
<feature type="domain" description="2TM" evidence="2">
    <location>
        <begin position="22"/>
        <end position="84"/>
    </location>
</feature>
<dbReference type="EMBL" id="SODP01000001">
    <property type="protein sequence ID" value="TDW77070.1"/>
    <property type="molecule type" value="Genomic_DNA"/>
</dbReference>
<evidence type="ECO:0000313" key="4">
    <source>
        <dbReference type="Proteomes" id="UP000295146"/>
    </source>
</evidence>
<dbReference type="OrthoDB" id="5145586at2"/>
<dbReference type="Pfam" id="PF13239">
    <property type="entry name" value="2TM"/>
    <property type="match status" value="1"/>
</dbReference>
<organism evidence="3 4">
    <name type="scientific">Kribbella pratensis</name>
    <dbReference type="NCBI Taxonomy" id="2512112"/>
    <lineage>
        <taxon>Bacteria</taxon>
        <taxon>Bacillati</taxon>
        <taxon>Actinomycetota</taxon>
        <taxon>Actinomycetes</taxon>
        <taxon>Propionibacteriales</taxon>
        <taxon>Kribbellaceae</taxon>
        <taxon>Kribbella</taxon>
    </lineage>
</organism>
<protein>
    <submittedName>
        <fullName evidence="3">2TM domain-containing protein</fullName>
    </submittedName>
</protein>
<gene>
    <name evidence="3" type="ORF">EV653_2234</name>
</gene>
<name>A0A4R8CLZ0_9ACTN</name>
<feature type="transmembrane region" description="Helical" evidence="1">
    <location>
        <begin position="33"/>
        <end position="52"/>
    </location>
</feature>
<dbReference type="InterPro" id="IPR025698">
    <property type="entry name" value="2TM_dom"/>
</dbReference>
<dbReference type="RefSeq" id="WP_134101062.1">
    <property type="nucleotide sequence ID" value="NZ_SODP01000001.1"/>
</dbReference>
<keyword evidence="1" id="KW-0472">Membrane</keyword>
<proteinExistence type="predicted"/>
<reference evidence="3 4" key="1">
    <citation type="submission" date="2019-03" db="EMBL/GenBank/DDBJ databases">
        <title>Genomic Encyclopedia of Type Strains, Phase III (KMG-III): the genomes of soil and plant-associated and newly described type strains.</title>
        <authorList>
            <person name="Whitman W."/>
        </authorList>
    </citation>
    <scope>NUCLEOTIDE SEQUENCE [LARGE SCALE GENOMIC DNA]</scope>
    <source>
        <strain evidence="3 4">VKM Ac-2573</strain>
    </source>
</reference>
<comment type="caution">
    <text evidence="3">The sequence shown here is derived from an EMBL/GenBank/DDBJ whole genome shotgun (WGS) entry which is preliminary data.</text>
</comment>
<evidence type="ECO:0000256" key="1">
    <source>
        <dbReference type="SAM" id="Phobius"/>
    </source>
</evidence>
<keyword evidence="1" id="KW-0812">Transmembrane</keyword>
<evidence type="ECO:0000313" key="3">
    <source>
        <dbReference type="EMBL" id="TDW77070.1"/>
    </source>
</evidence>
<evidence type="ECO:0000259" key="2">
    <source>
        <dbReference type="Pfam" id="PF13239"/>
    </source>
</evidence>